<name>A0A8J7VQU5_9GAMM</name>
<evidence type="ECO:0000256" key="8">
    <source>
        <dbReference type="SAM" id="Phobius"/>
    </source>
</evidence>
<keyword evidence="4 8" id="KW-0812">Transmembrane</keyword>
<feature type="transmembrane region" description="Helical" evidence="8">
    <location>
        <begin position="297"/>
        <end position="315"/>
    </location>
</feature>
<feature type="transmembrane region" description="Helical" evidence="8">
    <location>
        <begin position="101"/>
        <end position="133"/>
    </location>
</feature>
<proteinExistence type="predicted"/>
<dbReference type="GO" id="GO:1902600">
    <property type="term" value="P:proton transmembrane transport"/>
    <property type="evidence" value="ECO:0007669"/>
    <property type="project" value="InterPro"/>
</dbReference>
<dbReference type="InterPro" id="IPR006153">
    <property type="entry name" value="Cation/H_exchanger_TM"/>
</dbReference>
<accession>A0A8J7VQU5</accession>
<dbReference type="PANTHER" id="PTHR32507:SF8">
    <property type="entry name" value="CNH1P"/>
    <property type="match status" value="1"/>
</dbReference>
<evidence type="ECO:0000256" key="5">
    <source>
        <dbReference type="ARBA" id="ARBA00022989"/>
    </source>
</evidence>
<feature type="transmembrane region" description="Helical" evidence="8">
    <location>
        <begin position="210"/>
        <end position="231"/>
    </location>
</feature>
<evidence type="ECO:0000256" key="4">
    <source>
        <dbReference type="ARBA" id="ARBA00022692"/>
    </source>
</evidence>
<feature type="transmembrane region" description="Helical" evidence="8">
    <location>
        <begin position="321"/>
        <end position="343"/>
    </location>
</feature>
<feature type="transmembrane region" description="Helical" evidence="8">
    <location>
        <begin position="384"/>
        <end position="410"/>
    </location>
</feature>
<keyword evidence="5 8" id="KW-1133">Transmembrane helix</keyword>
<evidence type="ECO:0000256" key="7">
    <source>
        <dbReference type="ARBA" id="ARBA00023136"/>
    </source>
</evidence>
<dbReference type="Pfam" id="PF00999">
    <property type="entry name" value="Na_H_Exchanger"/>
    <property type="match status" value="1"/>
</dbReference>
<dbReference type="RefSeq" id="WP_211925309.1">
    <property type="nucleotide sequence ID" value="NZ_JAGQFT020000004.1"/>
</dbReference>
<sequence>MSLDPYKTVLLLVGLMLLGAAWLPHLLRRRMLSFPIVYVAMGWLLYQLPIPLPDPDPVRNRVLTERLTELVILIALVGAGLRLDTPPGLRRWGITWRLLGIAMPLTIAVAALLGHVLVGLGAASAMLLAAVLAPTDPVLAADVQVGPPGKGEEDRVRFGLTSEAGLNDGLGFPFTWLALAIAAAATGDPGWSGMGWFLEWLTLDLLYRTAAGALVGYGVGYLLMVLIFRVGREGTLTRTQEGFVAVAITLCVYGLAELVGGYGFLAVFVAAVAIRQYERNHTYHETLDLFAQQCERLLMTALLLLFGGALARGLLDALSWQAALFGVVFVLLVRPLSGLLSLLGSRANWRERLAISAFGVRGVGSFYYLAFAFNHAAFTGREEMWATVGFVVLMSILLHGAAATPVMNLLDSARDGRRRGDRHAEPRRISESDS</sequence>
<feature type="transmembrane region" description="Helical" evidence="8">
    <location>
        <begin position="355"/>
        <end position="378"/>
    </location>
</feature>
<dbReference type="EMBL" id="JAGQFT010000008">
    <property type="protein sequence ID" value="MBR0561340.1"/>
    <property type="molecule type" value="Genomic_DNA"/>
</dbReference>
<keyword evidence="6" id="KW-0406">Ion transport</keyword>
<dbReference type="GO" id="GO:0015297">
    <property type="term" value="F:antiporter activity"/>
    <property type="evidence" value="ECO:0007669"/>
    <property type="project" value="UniProtKB-KW"/>
</dbReference>
<evidence type="ECO:0000259" key="9">
    <source>
        <dbReference type="Pfam" id="PF00999"/>
    </source>
</evidence>
<comment type="caution">
    <text evidence="10">The sequence shown here is derived from an EMBL/GenBank/DDBJ whole genome shotgun (WGS) entry which is preliminary data.</text>
</comment>
<keyword evidence="3" id="KW-0050">Antiport</keyword>
<evidence type="ECO:0000256" key="3">
    <source>
        <dbReference type="ARBA" id="ARBA00022449"/>
    </source>
</evidence>
<feature type="transmembrane region" description="Helical" evidence="8">
    <location>
        <begin position="70"/>
        <end position="89"/>
    </location>
</feature>
<evidence type="ECO:0000313" key="10">
    <source>
        <dbReference type="EMBL" id="MBR0561340.1"/>
    </source>
</evidence>
<feature type="transmembrane region" description="Helical" evidence="8">
    <location>
        <begin position="243"/>
        <end position="274"/>
    </location>
</feature>
<feature type="transmembrane region" description="Helical" evidence="8">
    <location>
        <begin position="6"/>
        <end position="24"/>
    </location>
</feature>
<dbReference type="AlphaFoldDB" id="A0A8J7VQU5"/>
<keyword evidence="12" id="KW-1185">Reference proteome</keyword>
<evidence type="ECO:0000256" key="1">
    <source>
        <dbReference type="ARBA" id="ARBA00004651"/>
    </source>
</evidence>
<evidence type="ECO:0000313" key="11">
    <source>
        <dbReference type="EMBL" id="MBS7456970.1"/>
    </source>
</evidence>
<dbReference type="GO" id="GO:0005886">
    <property type="term" value="C:plasma membrane"/>
    <property type="evidence" value="ECO:0007669"/>
    <property type="project" value="UniProtKB-SubCell"/>
</dbReference>
<keyword evidence="7 8" id="KW-0472">Membrane</keyword>
<comment type="subcellular location">
    <subcellularLocation>
        <location evidence="1">Cell membrane</location>
        <topology evidence="1">Multi-pass membrane protein</topology>
    </subcellularLocation>
</comment>
<evidence type="ECO:0000256" key="6">
    <source>
        <dbReference type="ARBA" id="ARBA00023065"/>
    </source>
</evidence>
<dbReference type="EMBL" id="JAGQFT020000004">
    <property type="protein sequence ID" value="MBS7456970.1"/>
    <property type="molecule type" value="Genomic_DNA"/>
</dbReference>
<evidence type="ECO:0000256" key="2">
    <source>
        <dbReference type="ARBA" id="ARBA00022448"/>
    </source>
</evidence>
<evidence type="ECO:0000313" key="12">
    <source>
        <dbReference type="Proteomes" id="UP000675747"/>
    </source>
</evidence>
<reference evidence="10" key="2">
    <citation type="submission" date="2021-04" db="EMBL/GenBank/DDBJ databases">
        <authorList>
            <person name="Karlyshev A.V."/>
        </authorList>
    </citation>
    <scope>NUCLEOTIDE SEQUENCE</scope>
    <source>
        <strain evidence="10">LMG 29479</strain>
    </source>
</reference>
<feature type="domain" description="Cation/H+ exchanger transmembrane" evidence="9">
    <location>
        <begin position="20"/>
        <end position="408"/>
    </location>
</feature>
<dbReference type="Proteomes" id="UP000675747">
    <property type="component" value="Unassembled WGS sequence"/>
</dbReference>
<organism evidence="10">
    <name type="scientific">Coralloluteibacterium stylophorae</name>
    <dbReference type="NCBI Taxonomy" id="1776034"/>
    <lineage>
        <taxon>Bacteria</taxon>
        <taxon>Pseudomonadati</taxon>
        <taxon>Pseudomonadota</taxon>
        <taxon>Gammaproteobacteria</taxon>
        <taxon>Lysobacterales</taxon>
        <taxon>Lysobacteraceae</taxon>
        <taxon>Coralloluteibacterium</taxon>
    </lineage>
</organism>
<protein>
    <submittedName>
        <fullName evidence="10">Cation:proton antiporter</fullName>
    </submittedName>
</protein>
<feature type="transmembrane region" description="Helical" evidence="8">
    <location>
        <begin position="176"/>
        <end position="198"/>
    </location>
</feature>
<gene>
    <name evidence="11" type="ORF">KB893_007460</name>
    <name evidence="10" type="ORF">KB893_02220</name>
</gene>
<feature type="transmembrane region" description="Helical" evidence="8">
    <location>
        <begin position="31"/>
        <end position="50"/>
    </location>
</feature>
<dbReference type="PANTHER" id="PTHR32507">
    <property type="entry name" value="NA(+)/H(+) ANTIPORTER 1"/>
    <property type="match status" value="1"/>
</dbReference>
<reference evidence="11 12" key="1">
    <citation type="journal article" date="2021" name="Microbiol. Resour. Announc.">
        <title>Draft Genome Sequence of Coralloluteibacterium stylophorae LMG 29479T.</title>
        <authorList>
            <person name="Karlyshev A.V."/>
            <person name="Kudryashova E.B."/>
            <person name="Ariskina E.V."/>
            <person name="Conroy A.P."/>
            <person name="Abidueva E.Y."/>
        </authorList>
    </citation>
    <scope>NUCLEOTIDE SEQUENCE [LARGE SCALE GENOMIC DNA]</scope>
    <source>
        <strain evidence="11 12">LMG 29479</strain>
    </source>
</reference>
<keyword evidence="2" id="KW-0813">Transport</keyword>